<reference evidence="5 6" key="1">
    <citation type="journal article" date="2014" name="Int. J. Syst. Evol. Microbiol.">
        <title>Complete genome sequence of Corynebacterium casei LMG S-19264T (=DSM 44701T), isolated from a smear-ripened cheese.</title>
        <authorList>
            <consortium name="US DOE Joint Genome Institute (JGI-PGF)"/>
            <person name="Walter F."/>
            <person name="Albersmeier A."/>
            <person name="Kalinowski J."/>
            <person name="Ruckert C."/>
        </authorList>
    </citation>
    <scope>NUCLEOTIDE SEQUENCE [LARGE SCALE GENOMIC DNA]</scope>
    <source>
        <strain evidence="5 6">NBRC 112289</strain>
    </source>
</reference>
<dbReference type="InterPro" id="IPR050072">
    <property type="entry name" value="Peptidase_M20A"/>
</dbReference>
<dbReference type="GO" id="GO:0046872">
    <property type="term" value="F:metal ion binding"/>
    <property type="evidence" value="ECO:0007669"/>
    <property type="project" value="UniProtKB-KW"/>
</dbReference>
<dbReference type="InterPro" id="IPR002933">
    <property type="entry name" value="Peptidase_M20"/>
</dbReference>
<dbReference type="SUPFAM" id="SSF55031">
    <property type="entry name" value="Bacterial exopeptidase dimerisation domain"/>
    <property type="match status" value="1"/>
</dbReference>
<dbReference type="PANTHER" id="PTHR43808">
    <property type="entry name" value="ACETYLORNITHINE DEACETYLASE"/>
    <property type="match status" value="1"/>
</dbReference>
<dbReference type="FunFam" id="1.10.150.900:FF:000002">
    <property type="entry name" value="M20/M25/M40 family peptidase"/>
    <property type="match status" value="1"/>
</dbReference>
<proteinExistence type="inferred from homology"/>
<evidence type="ECO:0008006" key="7">
    <source>
        <dbReference type="Google" id="ProtNLM"/>
    </source>
</evidence>
<organism evidence="5 6">
    <name type="scientific">Arenivirga flava</name>
    <dbReference type="NCBI Taxonomy" id="1930060"/>
    <lineage>
        <taxon>Bacteria</taxon>
        <taxon>Bacillati</taxon>
        <taxon>Actinomycetota</taxon>
        <taxon>Actinomycetes</taxon>
        <taxon>Micrococcales</taxon>
        <taxon>Microbacteriaceae</taxon>
        <taxon>Arenivirga</taxon>
    </lineage>
</organism>
<gene>
    <name evidence="5" type="ORF">GCM10025874_28470</name>
</gene>
<keyword evidence="6" id="KW-1185">Reference proteome</keyword>
<dbReference type="PANTHER" id="PTHR43808:SF8">
    <property type="entry name" value="PEPTIDASE M20 DIMERISATION DOMAIN-CONTAINING PROTEIN"/>
    <property type="match status" value="1"/>
</dbReference>
<keyword evidence="3" id="KW-0378">Hydrolase</keyword>
<comment type="similarity">
    <text evidence="1">Belongs to the peptidase M20A family.</text>
</comment>
<evidence type="ECO:0000256" key="4">
    <source>
        <dbReference type="ARBA" id="ARBA00022833"/>
    </source>
</evidence>
<evidence type="ECO:0000313" key="5">
    <source>
        <dbReference type="EMBL" id="GMA29594.1"/>
    </source>
</evidence>
<dbReference type="AlphaFoldDB" id="A0AA37XA82"/>
<comment type="caution">
    <text evidence="5">The sequence shown here is derived from an EMBL/GenBank/DDBJ whole genome shotgun (WGS) entry which is preliminary data.</text>
</comment>
<name>A0AA37XA82_9MICO</name>
<evidence type="ECO:0000256" key="1">
    <source>
        <dbReference type="ARBA" id="ARBA00006247"/>
    </source>
</evidence>
<dbReference type="Proteomes" id="UP001157160">
    <property type="component" value="Unassembled WGS sequence"/>
</dbReference>
<dbReference type="GO" id="GO:0016787">
    <property type="term" value="F:hydrolase activity"/>
    <property type="evidence" value="ECO:0007669"/>
    <property type="project" value="UniProtKB-KW"/>
</dbReference>
<dbReference type="Gene3D" id="3.30.70.360">
    <property type="match status" value="1"/>
</dbReference>
<dbReference type="InterPro" id="IPR036264">
    <property type="entry name" value="Bact_exopeptidase_dim_dom"/>
</dbReference>
<protein>
    <recommendedName>
        <fullName evidence="7">Peptidase M20 dimerisation domain-containing protein</fullName>
    </recommendedName>
</protein>
<dbReference type="SUPFAM" id="SSF53187">
    <property type="entry name" value="Zn-dependent exopeptidases"/>
    <property type="match status" value="1"/>
</dbReference>
<sequence length="193" mass="20665">MTDTTAALLERLRELGGMPSDATPEELAELAGPSAVRIRAGLRDVSNVTIVSGGYKDNVVPETATATVDLRYIPGRAEAAIAAVREAVGGDIEVRPTMELPAFETPFSGRLVDELQAVIEEVDPGAVVLPHLVPGGTDNKALRRLGIDGYGFIPLRLPAGFPFPRMFHGVDERVPLESLVFGEDVLARLLRRA</sequence>
<dbReference type="Gene3D" id="1.10.150.900">
    <property type="match status" value="1"/>
</dbReference>
<accession>A0AA37XA82</accession>
<keyword evidence="2" id="KW-0479">Metal-binding</keyword>
<evidence type="ECO:0000256" key="2">
    <source>
        <dbReference type="ARBA" id="ARBA00022723"/>
    </source>
</evidence>
<dbReference type="RefSeq" id="WP_348520025.1">
    <property type="nucleotide sequence ID" value="NZ_BSUL01000001.1"/>
</dbReference>
<evidence type="ECO:0000256" key="3">
    <source>
        <dbReference type="ARBA" id="ARBA00022801"/>
    </source>
</evidence>
<dbReference type="EMBL" id="BSUL01000001">
    <property type="protein sequence ID" value="GMA29594.1"/>
    <property type="molecule type" value="Genomic_DNA"/>
</dbReference>
<dbReference type="Pfam" id="PF01546">
    <property type="entry name" value="Peptidase_M20"/>
    <property type="match status" value="1"/>
</dbReference>
<keyword evidence="4" id="KW-0862">Zinc</keyword>
<evidence type="ECO:0000313" key="6">
    <source>
        <dbReference type="Proteomes" id="UP001157160"/>
    </source>
</evidence>